<evidence type="ECO:0000313" key="3">
    <source>
        <dbReference type="Proteomes" id="UP000252479"/>
    </source>
</evidence>
<accession>A0A368LLW7</accession>
<keyword evidence="1" id="KW-1133">Transmembrane helix</keyword>
<gene>
    <name evidence="2" type="ORF">CIK83_03955</name>
</gene>
<evidence type="ECO:0000256" key="1">
    <source>
        <dbReference type="SAM" id="Phobius"/>
    </source>
</evidence>
<feature type="transmembrane region" description="Helical" evidence="1">
    <location>
        <begin position="117"/>
        <end position="137"/>
    </location>
</feature>
<keyword evidence="1" id="KW-0812">Transmembrane</keyword>
<sequence length="152" mass="17664">MRYAIEEYDKNGYLKPSVWLYLGWLLLAKAWVVFIIAGASRDVGARLLSIIYPVNNTLYLGLALGFPIIILVWSVSLRTPERQWLNKVVSWGRIYTVFMVVMQLIATFYHLSETRWMFNWSDALTLLGLGWFCIFLLQSTRAKDTFITPNMT</sequence>
<dbReference type="Pfam" id="PF11143">
    <property type="entry name" value="DUF2919"/>
    <property type="match status" value="1"/>
</dbReference>
<reference evidence="2 3" key="1">
    <citation type="journal article" date="2017" name="Elife">
        <title>Extensive horizontal gene transfer in cheese-associated bacteria.</title>
        <authorList>
            <person name="Bonham K.S."/>
            <person name="Wolfe B.E."/>
            <person name="Dutton R.J."/>
        </authorList>
    </citation>
    <scope>NUCLEOTIDE SEQUENCE [LARGE SCALE GENOMIC DNA]</scope>
    <source>
        <strain evidence="2 3">JB196</strain>
    </source>
</reference>
<feature type="transmembrane region" description="Helical" evidence="1">
    <location>
        <begin position="18"/>
        <end position="37"/>
    </location>
</feature>
<comment type="caution">
    <text evidence="2">The sequence shown here is derived from an EMBL/GenBank/DDBJ whole genome shotgun (WGS) entry which is preliminary data.</text>
</comment>
<keyword evidence="3" id="KW-1185">Reference proteome</keyword>
<dbReference type="GeneID" id="303188055"/>
<dbReference type="RefSeq" id="WP_086962619.1">
    <property type="nucleotide sequence ID" value="NZ_FUKS01000046.1"/>
</dbReference>
<keyword evidence="1" id="KW-0472">Membrane</keyword>
<evidence type="ECO:0000313" key="2">
    <source>
        <dbReference type="EMBL" id="RCS72828.1"/>
    </source>
</evidence>
<dbReference type="InterPro" id="IPR021318">
    <property type="entry name" value="DUF2919"/>
</dbReference>
<proteinExistence type="predicted"/>
<feature type="transmembrane region" description="Helical" evidence="1">
    <location>
        <begin position="57"/>
        <end position="76"/>
    </location>
</feature>
<dbReference type="Proteomes" id="UP000252479">
    <property type="component" value="Unassembled WGS sequence"/>
</dbReference>
<dbReference type="AlphaFoldDB" id="A0A368LLW7"/>
<protein>
    <submittedName>
        <fullName evidence="2">DUF2919 domain-containing protein</fullName>
    </submittedName>
</protein>
<organism evidence="2 3">
    <name type="scientific">Vibrio casei</name>
    <dbReference type="NCBI Taxonomy" id="673372"/>
    <lineage>
        <taxon>Bacteria</taxon>
        <taxon>Pseudomonadati</taxon>
        <taxon>Pseudomonadota</taxon>
        <taxon>Gammaproteobacteria</taxon>
        <taxon>Vibrionales</taxon>
        <taxon>Vibrionaceae</taxon>
        <taxon>Vibrio</taxon>
    </lineage>
</organism>
<name>A0A368LLW7_9VIBR</name>
<feature type="transmembrane region" description="Helical" evidence="1">
    <location>
        <begin position="88"/>
        <end position="111"/>
    </location>
</feature>
<dbReference type="EMBL" id="QPGL01000001">
    <property type="protein sequence ID" value="RCS72828.1"/>
    <property type="molecule type" value="Genomic_DNA"/>
</dbReference>